<gene>
    <name evidence="2" type="ORF">SteCoe_36753</name>
</gene>
<sequence length="66" mass="7435">MDRRNLTEGQNNTLTSWGYNSSIHSNMTNDESLHPKKLNIFHYLCIGMFLSFASCTVAATIYAFAS</sequence>
<comment type="caution">
    <text evidence="2">The sequence shown here is derived from an EMBL/GenBank/DDBJ whole genome shotgun (WGS) entry which is preliminary data.</text>
</comment>
<dbReference type="Proteomes" id="UP000187209">
    <property type="component" value="Unassembled WGS sequence"/>
</dbReference>
<reference evidence="2 3" key="1">
    <citation type="submission" date="2016-11" db="EMBL/GenBank/DDBJ databases">
        <title>The macronuclear genome of Stentor coeruleus: a giant cell with tiny introns.</title>
        <authorList>
            <person name="Slabodnick M."/>
            <person name="Ruby J.G."/>
            <person name="Reiff S.B."/>
            <person name="Swart E.C."/>
            <person name="Gosai S."/>
            <person name="Prabakaran S."/>
            <person name="Witkowska E."/>
            <person name="Larue G.E."/>
            <person name="Fisher S."/>
            <person name="Freeman R.M."/>
            <person name="Gunawardena J."/>
            <person name="Chu W."/>
            <person name="Stover N.A."/>
            <person name="Gregory B.D."/>
            <person name="Nowacki M."/>
            <person name="Derisi J."/>
            <person name="Roy S.W."/>
            <person name="Marshall W.F."/>
            <person name="Sood P."/>
        </authorList>
    </citation>
    <scope>NUCLEOTIDE SEQUENCE [LARGE SCALE GENOMIC DNA]</scope>
    <source>
        <strain evidence="2">WM001</strain>
    </source>
</reference>
<evidence type="ECO:0000313" key="3">
    <source>
        <dbReference type="Proteomes" id="UP000187209"/>
    </source>
</evidence>
<protein>
    <submittedName>
        <fullName evidence="2">Uncharacterized protein</fullName>
    </submittedName>
</protein>
<accession>A0A1R2APK0</accession>
<proteinExistence type="predicted"/>
<keyword evidence="1" id="KW-0812">Transmembrane</keyword>
<organism evidence="2 3">
    <name type="scientific">Stentor coeruleus</name>
    <dbReference type="NCBI Taxonomy" id="5963"/>
    <lineage>
        <taxon>Eukaryota</taxon>
        <taxon>Sar</taxon>
        <taxon>Alveolata</taxon>
        <taxon>Ciliophora</taxon>
        <taxon>Postciliodesmatophora</taxon>
        <taxon>Heterotrichea</taxon>
        <taxon>Heterotrichida</taxon>
        <taxon>Stentoridae</taxon>
        <taxon>Stentor</taxon>
    </lineage>
</organism>
<keyword evidence="1" id="KW-1133">Transmembrane helix</keyword>
<keyword evidence="1" id="KW-0472">Membrane</keyword>
<feature type="transmembrane region" description="Helical" evidence="1">
    <location>
        <begin position="40"/>
        <end position="65"/>
    </location>
</feature>
<keyword evidence="3" id="KW-1185">Reference proteome</keyword>
<evidence type="ECO:0000313" key="2">
    <source>
        <dbReference type="EMBL" id="OMJ66409.1"/>
    </source>
</evidence>
<name>A0A1R2APK0_9CILI</name>
<dbReference type="EMBL" id="MPUH01001727">
    <property type="protein sequence ID" value="OMJ66409.1"/>
    <property type="molecule type" value="Genomic_DNA"/>
</dbReference>
<dbReference type="AlphaFoldDB" id="A0A1R2APK0"/>
<evidence type="ECO:0000256" key="1">
    <source>
        <dbReference type="SAM" id="Phobius"/>
    </source>
</evidence>